<evidence type="ECO:0000256" key="1">
    <source>
        <dbReference type="ARBA" id="ARBA00000644"/>
    </source>
</evidence>
<dbReference type="InterPro" id="IPR037171">
    <property type="entry name" value="NagB/RpiA_transferase-like"/>
</dbReference>
<keyword evidence="7" id="KW-1185">Reference proteome</keyword>
<dbReference type="PANTHER" id="PTHR11280:SF5">
    <property type="entry name" value="GLUCOSAMINE-6-PHOSPHATE ISOMERASE"/>
    <property type="match status" value="1"/>
</dbReference>
<comment type="catalytic activity">
    <reaction evidence="1 4">
        <text>alpha-D-glucosamine 6-phosphate + H2O = beta-D-fructose 6-phosphate + NH4(+)</text>
        <dbReference type="Rhea" id="RHEA:12172"/>
        <dbReference type="ChEBI" id="CHEBI:15377"/>
        <dbReference type="ChEBI" id="CHEBI:28938"/>
        <dbReference type="ChEBI" id="CHEBI:57634"/>
        <dbReference type="ChEBI" id="CHEBI:75989"/>
        <dbReference type="EC" id="3.5.99.6"/>
    </reaction>
</comment>
<dbReference type="Proteomes" id="UP000276349">
    <property type="component" value="Unassembled WGS sequence"/>
</dbReference>
<evidence type="ECO:0000313" key="7">
    <source>
        <dbReference type="Proteomes" id="UP000276349"/>
    </source>
</evidence>
<dbReference type="GO" id="GO:0042802">
    <property type="term" value="F:identical protein binding"/>
    <property type="evidence" value="ECO:0007669"/>
    <property type="project" value="TreeGrafter"/>
</dbReference>
<keyword evidence="2 4" id="KW-0378">Hydrolase</keyword>
<name>A0A431UWL8_9BACI</name>
<dbReference type="EMBL" id="RXNR01000004">
    <property type="protein sequence ID" value="RTQ95768.1"/>
    <property type="molecule type" value="Genomic_DNA"/>
</dbReference>
<proteinExistence type="inferred from homology"/>
<feature type="active site" description="Proton acceptor; for ring-opening step" evidence="4">
    <location>
        <position position="138"/>
    </location>
</feature>
<comment type="similarity">
    <text evidence="4">Belongs to the glucosamine/galactosamine-6-phosphate isomerase family. NagB subfamily.</text>
</comment>
<feature type="active site" description="For ring-opening step" evidence="4">
    <location>
        <position position="143"/>
    </location>
</feature>
<protein>
    <recommendedName>
        <fullName evidence="4">Glucosamine-6-phosphate deaminase</fullName>
        <ecNumber evidence="4">3.5.99.6</ecNumber>
    </recommendedName>
    <alternativeName>
        <fullName evidence="4">GlcN6P deaminase</fullName>
        <shortName evidence="4">GNPDA</shortName>
    </alternativeName>
    <alternativeName>
        <fullName evidence="4">Glucosamine-6-phosphate isomerase</fullName>
    </alternativeName>
</protein>
<comment type="caution">
    <text evidence="4">Lacks conserved residue(s) required for the propagation of feature annotation.</text>
</comment>
<evidence type="ECO:0000256" key="4">
    <source>
        <dbReference type="HAMAP-Rule" id="MF_01241"/>
    </source>
</evidence>
<dbReference type="InterPro" id="IPR004547">
    <property type="entry name" value="Glucosamine6P_isomerase"/>
</dbReference>
<feature type="domain" description="Glucosamine/galactosamine-6-phosphate isomerase" evidence="5">
    <location>
        <begin position="13"/>
        <end position="229"/>
    </location>
</feature>
<evidence type="ECO:0000313" key="6">
    <source>
        <dbReference type="EMBL" id="RTQ95768.1"/>
    </source>
</evidence>
<evidence type="ECO:0000256" key="3">
    <source>
        <dbReference type="ARBA" id="ARBA00023277"/>
    </source>
</evidence>
<dbReference type="PROSITE" id="PS01161">
    <property type="entry name" value="GLC_GALNAC_ISOMERASE"/>
    <property type="match status" value="1"/>
</dbReference>
<dbReference type="HAMAP" id="MF_01241">
    <property type="entry name" value="GlcN6P_deamin"/>
    <property type="match status" value="1"/>
</dbReference>
<dbReference type="GO" id="GO:0004342">
    <property type="term" value="F:glucosamine-6-phosphate deaminase activity"/>
    <property type="evidence" value="ECO:0007669"/>
    <property type="project" value="UniProtKB-UniRule"/>
</dbReference>
<dbReference type="FunFam" id="3.40.50.1360:FF:000003">
    <property type="entry name" value="Glucosamine-6-phosphate deaminase"/>
    <property type="match status" value="1"/>
</dbReference>
<dbReference type="GO" id="GO:0005975">
    <property type="term" value="P:carbohydrate metabolic process"/>
    <property type="evidence" value="ECO:0007669"/>
    <property type="project" value="InterPro"/>
</dbReference>
<comment type="function">
    <text evidence="4">Catalyzes the reversible isomerization-deamination of glucosamine 6-phosphate (GlcN6P) to form fructose 6-phosphate (Fru6P) and ammonium ion.</text>
</comment>
<comment type="pathway">
    <text evidence="4">Amino-sugar metabolism; N-acetylneuraminate degradation; D-fructose 6-phosphate from N-acetylneuraminate: step 5/5.</text>
</comment>
<reference evidence="6 7" key="1">
    <citation type="submission" date="2018-12" db="EMBL/GenBank/DDBJ databases">
        <authorList>
            <person name="Yu L."/>
        </authorList>
    </citation>
    <scope>NUCLEOTIDE SEQUENCE [LARGE SCALE GENOMIC DNA]</scope>
    <source>
        <strain evidence="6 7">S5H2222</strain>
    </source>
</reference>
<dbReference type="PANTHER" id="PTHR11280">
    <property type="entry name" value="GLUCOSAMINE-6-PHOSPHATE ISOMERASE"/>
    <property type="match status" value="1"/>
</dbReference>
<feature type="active site" description="Proton acceptor; for enolization step" evidence="4">
    <location>
        <position position="67"/>
    </location>
</feature>
<dbReference type="RefSeq" id="WP_126292634.1">
    <property type="nucleotide sequence ID" value="NZ_CP155468.1"/>
</dbReference>
<dbReference type="GO" id="GO:0006046">
    <property type="term" value="P:N-acetylglucosamine catabolic process"/>
    <property type="evidence" value="ECO:0007669"/>
    <property type="project" value="UniProtKB-UniRule"/>
</dbReference>
<gene>
    <name evidence="4 6" type="primary">nagB</name>
    <name evidence="6" type="ORF">EKG35_01960</name>
</gene>
<dbReference type="Gene3D" id="3.40.50.1360">
    <property type="match status" value="1"/>
</dbReference>
<dbReference type="CDD" id="cd01399">
    <property type="entry name" value="GlcN6P_deaminase"/>
    <property type="match status" value="1"/>
</dbReference>
<dbReference type="UniPathway" id="UPA00629">
    <property type="reaction ID" value="UER00684"/>
</dbReference>
<accession>A0A431UWL8</accession>
<comment type="caution">
    <text evidence="6">The sequence shown here is derived from an EMBL/GenBank/DDBJ whole genome shotgun (WGS) entry which is preliminary data.</text>
</comment>
<dbReference type="AlphaFoldDB" id="A0A431UWL8"/>
<evidence type="ECO:0000256" key="2">
    <source>
        <dbReference type="ARBA" id="ARBA00022801"/>
    </source>
</evidence>
<sequence length="247" mass="28243">MKIIKVTDYEEMSQTACNIILGKVKDKKHLVLGLATGSTPEGLYRCMIQAYKEGKISFQNIVTFNLDEYLNLHQDHPNSYHHYMKKKFFDHIDIPKKNIHLPDGMATSYIQECQQYDEKIRRAGNIDIQVLGLGVNGHIGFNEPGTSFKIRTHVVNLDQITRKTNSKFFRDIQDVPKKAITMGIANIMESKEILLLVSGKKKELALARLINEEISEQFPASILKRHQNVTIIADRAALPNLCKENRH</sequence>
<dbReference type="GO" id="GO:0006043">
    <property type="term" value="P:glucosamine catabolic process"/>
    <property type="evidence" value="ECO:0007669"/>
    <property type="project" value="TreeGrafter"/>
</dbReference>
<dbReference type="OrthoDB" id="9791139at2"/>
<dbReference type="NCBIfam" id="TIGR00502">
    <property type="entry name" value="nagB"/>
    <property type="match status" value="1"/>
</dbReference>
<feature type="active site" description="For ring-opening step" evidence="4">
    <location>
        <position position="136"/>
    </location>
</feature>
<dbReference type="GO" id="GO:0019262">
    <property type="term" value="P:N-acetylneuraminate catabolic process"/>
    <property type="evidence" value="ECO:0007669"/>
    <property type="project" value="UniProtKB-UniRule"/>
</dbReference>
<keyword evidence="3 4" id="KW-0119">Carbohydrate metabolism</keyword>
<dbReference type="SUPFAM" id="SSF100950">
    <property type="entry name" value="NagB/RpiA/CoA transferase-like"/>
    <property type="match status" value="1"/>
</dbReference>
<dbReference type="InterPro" id="IPR018321">
    <property type="entry name" value="Glucosamine6P_isomerase_CS"/>
</dbReference>
<dbReference type="GO" id="GO:0005737">
    <property type="term" value="C:cytoplasm"/>
    <property type="evidence" value="ECO:0007669"/>
    <property type="project" value="TreeGrafter"/>
</dbReference>
<evidence type="ECO:0000259" key="5">
    <source>
        <dbReference type="Pfam" id="PF01182"/>
    </source>
</evidence>
<dbReference type="Pfam" id="PF01182">
    <property type="entry name" value="Glucosamine_iso"/>
    <property type="match status" value="1"/>
</dbReference>
<organism evidence="6 7">
    <name type="scientific">Lysinibacillus telephonicus</name>
    <dbReference type="NCBI Taxonomy" id="1714840"/>
    <lineage>
        <taxon>Bacteria</taxon>
        <taxon>Bacillati</taxon>
        <taxon>Bacillota</taxon>
        <taxon>Bacilli</taxon>
        <taxon>Bacillales</taxon>
        <taxon>Bacillaceae</taxon>
        <taxon>Lysinibacillus</taxon>
    </lineage>
</organism>
<dbReference type="EC" id="3.5.99.6" evidence="4"/>
<dbReference type="InterPro" id="IPR006148">
    <property type="entry name" value="Glc/Gal-6P_isomerase"/>
</dbReference>